<comment type="caution">
    <text evidence="2">The sequence shown here is derived from an EMBL/GenBank/DDBJ whole genome shotgun (WGS) entry which is preliminary data.</text>
</comment>
<reference evidence="2" key="1">
    <citation type="journal article" date="2020" name="New Phytol.">
        <title>Comparative genomics reveals dynamic genome evolution in host specialist ectomycorrhizal fungi.</title>
        <authorList>
            <person name="Lofgren L.A."/>
            <person name="Nguyen N.H."/>
            <person name="Vilgalys R."/>
            <person name="Ruytinx J."/>
            <person name="Liao H.L."/>
            <person name="Branco S."/>
            <person name="Kuo A."/>
            <person name="LaButti K."/>
            <person name="Lipzen A."/>
            <person name="Andreopoulos W."/>
            <person name="Pangilinan J."/>
            <person name="Riley R."/>
            <person name="Hundley H."/>
            <person name="Na H."/>
            <person name="Barry K."/>
            <person name="Grigoriev I.V."/>
            <person name="Stajich J.E."/>
            <person name="Kennedy P.G."/>
        </authorList>
    </citation>
    <scope>NUCLEOTIDE SEQUENCE</scope>
    <source>
        <strain evidence="2">DOB743</strain>
    </source>
</reference>
<keyword evidence="1" id="KW-1133">Transmembrane helix</keyword>
<keyword evidence="3" id="KW-1185">Reference proteome</keyword>
<evidence type="ECO:0000256" key="1">
    <source>
        <dbReference type="SAM" id="Phobius"/>
    </source>
</evidence>
<dbReference type="EMBL" id="JABBWD010000024">
    <property type="protein sequence ID" value="KAG1776772.1"/>
    <property type="molecule type" value="Genomic_DNA"/>
</dbReference>
<organism evidence="2 3">
    <name type="scientific">Suillus placidus</name>
    <dbReference type="NCBI Taxonomy" id="48579"/>
    <lineage>
        <taxon>Eukaryota</taxon>
        <taxon>Fungi</taxon>
        <taxon>Dikarya</taxon>
        <taxon>Basidiomycota</taxon>
        <taxon>Agaricomycotina</taxon>
        <taxon>Agaricomycetes</taxon>
        <taxon>Agaricomycetidae</taxon>
        <taxon>Boletales</taxon>
        <taxon>Suillineae</taxon>
        <taxon>Suillaceae</taxon>
        <taxon>Suillus</taxon>
    </lineage>
</organism>
<dbReference type="Proteomes" id="UP000714275">
    <property type="component" value="Unassembled WGS sequence"/>
</dbReference>
<feature type="transmembrane region" description="Helical" evidence="1">
    <location>
        <begin position="87"/>
        <end position="107"/>
    </location>
</feature>
<gene>
    <name evidence="2" type="ORF">EV702DRAFT_312191</name>
</gene>
<sequence>MIFHLSSSAAKDHLITIASFSCCHLFSRIILTLEPSYECSCFGRKTQVNRSLTHSDYKEWIVRENVLFARSCSPFFQPIMGRSAMHWPHALIFGISWPSVVVVPLLLHQRVERSWFKISTLSPLSIISGALPSLRYPAVIRRDTGHLPSSDLQPPVPFF</sequence>
<keyword evidence="1" id="KW-0812">Transmembrane</keyword>
<name>A0A9P6ZV53_9AGAM</name>
<keyword evidence="1" id="KW-0472">Membrane</keyword>
<evidence type="ECO:0000313" key="3">
    <source>
        <dbReference type="Proteomes" id="UP000714275"/>
    </source>
</evidence>
<proteinExistence type="predicted"/>
<accession>A0A9P6ZV53</accession>
<dbReference type="AlphaFoldDB" id="A0A9P6ZV53"/>
<evidence type="ECO:0000313" key="2">
    <source>
        <dbReference type="EMBL" id="KAG1776772.1"/>
    </source>
</evidence>
<protein>
    <submittedName>
        <fullName evidence="2">Uncharacterized protein</fullName>
    </submittedName>
</protein>